<keyword evidence="3" id="KW-1185">Reference proteome</keyword>
<accession>A0A428RTS4</accession>
<feature type="non-terminal residue" evidence="2">
    <location>
        <position position="1"/>
    </location>
</feature>
<dbReference type="AlphaFoldDB" id="A0A428RTS4"/>
<sequence>WARAYKVITNTKSYTVVRDGITYANCDDAPPLVDDALWMRQPAVPPGNRHWSATKHRASFQIWGTDGILCNMAFPHKDDIPFPYGTLLHNKAQTSSLLTPERNIIRDGLLVGTPARGYCWTFQLWKEPDPSCIVQPYVPAGSIDDPALAELASAWLKTCCDTHEDCQILDPAYRPTRLIHILDTNHLRLVLTAAEPSSSGPYVAFSHCWGKVDAMKLLCGNLAQLCAKLDLQQLPNTYQEAIHLCLQMGFHYIWIDSLCIIQDCDEDWAQEAKDMKFVYEHAAFNLCSATASDSTGKSFTARDPKLLRPESITIQGENFQLVHENLFNEDIIYCPLRSRAWVYQEWYLSKRSLILGSHQLWWHCRQQLACEIRPTGVPKVPGGRWWEEARTLKEATAPTHSDDLNEWNGRVEGYTRTNLTRETDRLVAFSGIVQSFGHSRGIIHEYMAGLWRCHLPAALCWRPITHAQRSAVYAGPSWSWTSLAGGFHVFMYSNLLREPCYASVERISPLCNKGMDGFSVGGVINISGYLFEINYVYGSDNPTEDSFWVAEDPHLEVQLFLDEHAEDDEIMSHLSEPDLGDFDHWVRNKAVRKAMHPKDARGQFFFLLLLDRGGIPYFRFRGLVLYQPLEQQTFYRVGYMNWRRLPQEISPDQLSAQYSRRTILIL</sequence>
<dbReference type="Pfam" id="PF06985">
    <property type="entry name" value="HET"/>
    <property type="match status" value="1"/>
</dbReference>
<dbReference type="InterPro" id="IPR010730">
    <property type="entry name" value="HET"/>
</dbReference>
<reference evidence="2 3" key="1">
    <citation type="submission" date="2017-06" db="EMBL/GenBank/DDBJ databases">
        <title>Comparative genomic analysis of Ambrosia Fusariam Clade fungi.</title>
        <authorList>
            <person name="Stajich J.E."/>
            <person name="Carrillo J."/>
            <person name="Kijimoto T."/>
            <person name="Eskalen A."/>
            <person name="O'Donnell K."/>
            <person name="Kasson M."/>
        </authorList>
    </citation>
    <scope>NUCLEOTIDE SEQUENCE [LARGE SCALE GENOMIC DNA]</scope>
    <source>
        <strain evidence="2 3">NRRL62579</strain>
    </source>
</reference>
<evidence type="ECO:0000313" key="2">
    <source>
        <dbReference type="EMBL" id="RSL80871.1"/>
    </source>
</evidence>
<dbReference type="Proteomes" id="UP000287144">
    <property type="component" value="Unassembled WGS sequence"/>
</dbReference>
<gene>
    <name evidence="2" type="ORF">CEP52_017310</name>
</gene>
<feature type="domain" description="Heterokaryon incompatibility" evidence="1">
    <location>
        <begin position="202"/>
        <end position="345"/>
    </location>
</feature>
<evidence type="ECO:0000259" key="1">
    <source>
        <dbReference type="Pfam" id="PF06985"/>
    </source>
</evidence>
<evidence type="ECO:0000313" key="3">
    <source>
        <dbReference type="Proteomes" id="UP000287144"/>
    </source>
</evidence>
<dbReference type="PANTHER" id="PTHR33112">
    <property type="entry name" value="DOMAIN PROTEIN, PUTATIVE-RELATED"/>
    <property type="match status" value="1"/>
</dbReference>
<dbReference type="PANTHER" id="PTHR33112:SF16">
    <property type="entry name" value="HETEROKARYON INCOMPATIBILITY DOMAIN-CONTAINING PROTEIN"/>
    <property type="match status" value="1"/>
</dbReference>
<protein>
    <recommendedName>
        <fullName evidence="1">Heterokaryon incompatibility domain-containing protein</fullName>
    </recommendedName>
</protein>
<organism evidence="2 3">
    <name type="scientific">Fusarium oligoseptatum</name>
    <dbReference type="NCBI Taxonomy" id="2604345"/>
    <lineage>
        <taxon>Eukaryota</taxon>
        <taxon>Fungi</taxon>
        <taxon>Dikarya</taxon>
        <taxon>Ascomycota</taxon>
        <taxon>Pezizomycotina</taxon>
        <taxon>Sordariomycetes</taxon>
        <taxon>Hypocreomycetidae</taxon>
        <taxon>Hypocreales</taxon>
        <taxon>Nectriaceae</taxon>
        <taxon>Fusarium</taxon>
        <taxon>Fusarium solani species complex</taxon>
    </lineage>
</organism>
<comment type="caution">
    <text evidence="2">The sequence shown here is derived from an EMBL/GenBank/DDBJ whole genome shotgun (WGS) entry which is preliminary data.</text>
</comment>
<dbReference type="EMBL" id="NKCK01000501">
    <property type="protein sequence ID" value="RSL80871.1"/>
    <property type="molecule type" value="Genomic_DNA"/>
</dbReference>
<name>A0A428RTS4_9HYPO</name>
<dbReference type="STRING" id="1325735.A0A428RTS4"/>
<proteinExistence type="predicted"/>